<feature type="compositionally biased region" description="Basic residues" evidence="1">
    <location>
        <begin position="8"/>
        <end position="33"/>
    </location>
</feature>
<evidence type="ECO:0000256" key="1">
    <source>
        <dbReference type="SAM" id="MobiDB-lite"/>
    </source>
</evidence>
<name>S4W4S5_9VIRU</name>
<dbReference type="RefSeq" id="YP_008438806.2">
    <property type="nucleotide sequence ID" value="NC_022098.1"/>
</dbReference>
<dbReference type="EMBL" id="KC977571">
    <property type="protein sequence ID" value="AGO85727.2"/>
    <property type="molecule type" value="Genomic_DNA"/>
</dbReference>
<accession>S4W4S5</accession>
<dbReference type="Proteomes" id="UP000204584">
    <property type="component" value="Segment"/>
</dbReference>
<feature type="compositionally biased region" description="Low complexity" evidence="1">
    <location>
        <begin position="34"/>
        <end position="51"/>
    </location>
</feature>
<evidence type="ECO:0000313" key="3">
    <source>
        <dbReference type="Proteomes" id="UP000204584"/>
    </source>
</evidence>
<reference evidence="2 3" key="1">
    <citation type="journal article" date="2013" name="Science">
        <title>Pandoraviruses: amoeba viruses with genomes up to 2.5 Mb reaching that of parasitic eukaryotes.</title>
        <authorList>
            <person name="Philippe N."/>
            <person name="Legendre M."/>
            <person name="Doutre G."/>
            <person name="Coute Y."/>
            <person name="Poirot O."/>
            <person name="Lescot M."/>
            <person name="Arslan D."/>
            <person name="Seltzer V."/>
            <person name="Bertaux L."/>
            <person name="Bruley C."/>
            <person name="Garin J."/>
            <person name="Claverie J.M."/>
            <person name="Abergel C."/>
        </authorList>
    </citation>
    <scope>NUCLEOTIDE SEQUENCE [LARGE SCALE GENOMIC DNA]</scope>
</reference>
<dbReference type="KEGG" id="vg:16607514"/>
<protein>
    <submittedName>
        <fullName evidence="2">Uncharacterized protein</fullName>
    </submittedName>
</protein>
<feature type="region of interest" description="Disordered" evidence="1">
    <location>
        <begin position="1"/>
        <end position="74"/>
    </location>
</feature>
<dbReference type="GeneID" id="16607514"/>
<gene>
    <name evidence="2" type="ORF">psal_cds_1338</name>
</gene>
<keyword evidence="3" id="KW-1185">Reference proteome</keyword>
<feature type="compositionally biased region" description="Polar residues" evidence="1">
    <location>
        <begin position="65"/>
        <end position="74"/>
    </location>
</feature>
<evidence type="ECO:0000313" key="2">
    <source>
        <dbReference type="EMBL" id="AGO85727.2"/>
    </source>
</evidence>
<proteinExistence type="predicted"/>
<sequence>MRLEGKQQRKMKRKRKKERHRQRPRSQGKKAAAKRGGSAARRVRATRSAFAGRAAKWRHGMASWRATTRTPAAP</sequence>
<organism evidence="2 3">
    <name type="scientific">Pandoravirus salinus</name>
    <dbReference type="NCBI Taxonomy" id="1349410"/>
    <lineage>
        <taxon>Viruses</taxon>
        <taxon>Pandoravirus</taxon>
    </lineage>
</organism>